<organism evidence="4 5">
    <name type="scientific">Trypanosoma conorhini</name>
    <dbReference type="NCBI Taxonomy" id="83891"/>
    <lineage>
        <taxon>Eukaryota</taxon>
        <taxon>Discoba</taxon>
        <taxon>Euglenozoa</taxon>
        <taxon>Kinetoplastea</taxon>
        <taxon>Metakinetoplastina</taxon>
        <taxon>Trypanosomatida</taxon>
        <taxon>Trypanosomatidae</taxon>
        <taxon>Trypanosoma</taxon>
    </lineage>
</organism>
<dbReference type="PRINTS" id="PR01803">
    <property type="entry name" value="TCSIALIDASE"/>
</dbReference>
<dbReference type="OrthoDB" id="10462968at2759"/>
<dbReference type="CDD" id="cd15482">
    <property type="entry name" value="Sialidase_non-viral"/>
    <property type="match status" value="1"/>
</dbReference>
<evidence type="ECO:0000313" key="5">
    <source>
        <dbReference type="Proteomes" id="UP000284403"/>
    </source>
</evidence>
<dbReference type="InterPro" id="IPR036278">
    <property type="entry name" value="Sialidase_sf"/>
</dbReference>
<dbReference type="InterPro" id="IPR055239">
    <property type="entry name" value="TS_C"/>
</dbReference>
<dbReference type="GeneID" id="40317904"/>
<feature type="domain" description="Trans-sialidase C-terminal" evidence="3">
    <location>
        <begin position="141"/>
        <end position="360"/>
    </location>
</feature>
<dbReference type="EMBL" id="MKKU01000214">
    <property type="protein sequence ID" value="RNF19103.1"/>
    <property type="molecule type" value="Genomic_DNA"/>
</dbReference>
<gene>
    <name evidence="4" type="ORF">Tco025E_04293</name>
</gene>
<dbReference type="Proteomes" id="UP000284403">
    <property type="component" value="Unassembled WGS sequence"/>
</dbReference>
<feature type="region of interest" description="Disordered" evidence="1">
    <location>
        <begin position="299"/>
        <end position="323"/>
    </location>
</feature>
<dbReference type="Pfam" id="PF22925">
    <property type="entry name" value="TS_C"/>
    <property type="match status" value="1"/>
</dbReference>
<evidence type="ECO:0000313" key="4">
    <source>
        <dbReference type="EMBL" id="RNF19103.1"/>
    </source>
</evidence>
<reference evidence="4 5" key="1">
    <citation type="journal article" date="2018" name="BMC Genomics">
        <title>Genomic comparison of Trypanosoma conorhini and Trypanosoma rangeli to Trypanosoma cruzi strains of high and low virulence.</title>
        <authorList>
            <person name="Bradwell K.R."/>
            <person name="Koparde V.N."/>
            <person name="Matveyev A.V."/>
            <person name="Serrano M.G."/>
            <person name="Alves J.M."/>
            <person name="Parikh H."/>
            <person name="Huang B."/>
            <person name="Lee V."/>
            <person name="Espinosa-Alvarez O."/>
            <person name="Ortiz P.A."/>
            <person name="Costa-Martins A.G."/>
            <person name="Teixeira M.M."/>
            <person name="Buck G.A."/>
        </authorList>
    </citation>
    <scope>NUCLEOTIDE SEQUENCE [LARGE SCALE GENOMIC DNA]</scope>
    <source>
        <strain evidence="4 5">025E</strain>
    </source>
</reference>
<dbReference type="InterPro" id="IPR011040">
    <property type="entry name" value="Sialidase"/>
</dbReference>
<keyword evidence="4" id="KW-0326">Glycosidase</keyword>
<evidence type="ECO:0000259" key="2">
    <source>
        <dbReference type="Pfam" id="PF13859"/>
    </source>
</evidence>
<protein>
    <submittedName>
        <fullName evidence="4">Trans-sialidase</fullName>
        <ecNumber evidence="4">3.2.1.18</ecNumber>
    </submittedName>
</protein>
<keyword evidence="5" id="KW-1185">Reference proteome</keyword>
<accession>A0A422PN30</accession>
<dbReference type="InterPro" id="IPR008377">
    <property type="entry name" value="Sialidase_trypan"/>
</dbReference>
<evidence type="ECO:0000259" key="3">
    <source>
        <dbReference type="Pfam" id="PF22925"/>
    </source>
</evidence>
<dbReference type="InterPro" id="IPR013320">
    <property type="entry name" value="ConA-like_dom_sf"/>
</dbReference>
<proteinExistence type="predicted"/>
<sequence>MLYGPVELTTATVADKRVLLFTQMSSSRTAPGDNGGRGTFRRVIHLWLSDGARTHDVGPISADDAGEALFSSLLYTNDELFALYAKVGESGSSQSLVFARLPEQLQRIKSVLQTWNDVDGRVAKLCSPTVTPAAACVGTMPTDGLVGFLSNGGNNTHWNDEYLGMNATVSTTATRKVSDGFELAGAGARIVWPVGSKSENDGYPLAYEELTLVATVTINGATTSVTPLLGVKTVVTGRYLGLWYDQHKHWRTNFRAGAGGNDAHAMAWEVGKTYRVLLTVQNGSGSAYVDGRLVGSLEENPPATVPARPSPAAGRELPPLEGPPERVSHVLVGEYRDSKGTAESRVTVTNVLLYNRRFSASEVAAMKRAQERKSSGAAGTQHAKAKAKDISVHGCASGALSLLLFALWGLSALC</sequence>
<keyword evidence="4" id="KW-0378">Hydrolase</keyword>
<feature type="domain" description="Sialidase" evidence="2">
    <location>
        <begin position="11"/>
        <end position="84"/>
    </location>
</feature>
<dbReference type="RefSeq" id="XP_029228728.1">
    <property type="nucleotide sequence ID" value="XM_029371205.1"/>
</dbReference>
<dbReference type="SUPFAM" id="SSF50939">
    <property type="entry name" value="Sialidases"/>
    <property type="match status" value="1"/>
</dbReference>
<dbReference type="EC" id="3.2.1.18" evidence="4"/>
<dbReference type="AlphaFoldDB" id="A0A422PN30"/>
<evidence type="ECO:0000256" key="1">
    <source>
        <dbReference type="SAM" id="MobiDB-lite"/>
    </source>
</evidence>
<dbReference type="Gene3D" id="2.120.10.10">
    <property type="match status" value="1"/>
</dbReference>
<name>A0A422PN30_9TRYP</name>
<dbReference type="SUPFAM" id="SSF49899">
    <property type="entry name" value="Concanavalin A-like lectins/glucanases"/>
    <property type="match status" value="1"/>
</dbReference>
<dbReference type="Gene3D" id="2.60.120.200">
    <property type="match status" value="1"/>
</dbReference>
<dbReference type="GO" id="GO:0004308">
    <property type="term" value="F:exo-alpha-sialidase activity"/>
    <property type="evidence" value="ECO:0007669"/>
    <property type="project" value="UniProtKB-EC"/>
</dbReference>
<comment type="caution">
    <text evidence="4">The sequence shown here is derived from an EMBL/GenBank/DDBJ whole genome shotgun (WGS) entry which is preliminary data.</text>
</comment>
<dbReference type="Pfam" id="PF13859">
    <property type="entry name" value="BNR_3"/>
    <property type="match status" value="1"/>
</dbReference>